<dbReference type="Gene3D" id="3.20.20.80">
    <property type="entry name" value="Glycosidases"/>
    <property type="match status" value="2"/>
</dbReference>
<dbReference type="EMBL" id="CP022957">
    <property type="protein sequence ID" value="ASV29946.1"/>
    <property type="molecule type" value="Genomic_DNA"/>
</dbReference>
<gene>
    <name evidence="6" type="ORF">CJ263_06755</name>
</gene>
<dbReference type="Pfam" id="PF00728">
    <property type="entry name" value="Glyco_hydro_20"/>
    <property type="match status" value="2"/>
</dbReference>
<dbReference type="GO" id="GO:0030203">
    <property type="term" value="P:glycosaminoglycan metabolic process"/>
    <property type="evidence" value="ECO:0007669"/>
    <property type="project" value="TreeGrafter"/>
</dbReference>
<evidence type="ECO:0000256" key="3">
    <source>
        <dbReference type="ARBA" id="ARBA00023295"/>
    </source>
</evidence>
<evidence type="ECO:0000259" key="4">
    <source>
        <dbReference type="Pfam" id="PF00728"/>
    </source>
</evidence>
<feature type="domain" description="Glycoside hydrolase family 20 catalytic" evidence="4">
    <location>
        <begin position="173"/>
        <end position="426"/>
    </location>
</feature>
<dbReference type="InterPro" id="IPR015882">
    <property type="entry name" value="HEX_bac_N"/>
</dbReference>
<dbReference type="SUPFAM" id="SSF51445">
    <property type="entry name" value="(Trans)glycosidases"/>
    <property type="match status" value="1"/>
</dbReference>
<dbReference type="PRINTS" id="PR00738">
    <property type="entry name" value="GLHYDRLASE20"/>
</dbReference>
<sequence>MKKFFKILGIIVVVLLIGAAVAWFGFLKPEPPPISDEDRALVNLMPLPSEMEHGNGNFLINVDFGHSLKGMSNSKIEKGLERFYSRFGEITEIPIKNKEGVELVIDCKKTTKAYPSLNDDESYSLIISDSKIELSANSDTGILYGLESLLQLTKQENGDWVFPELELKDNPRFPWRGLMIDAGRHWVNKETILRNLDAMAAVKMNVLHWHLSEYQGFRVESKKFPKLHEMGSQGNFYSQEDIKEIVAYASDRGIRVIPEFDVPGHTTAWFVGHPELASAPGPYVLDSVFGILDPVMDPTRDEVYDFLDVFVGEMADLFPDEYMHIGGDEVKTAQWDANDSIQNFMKENNIEDSHELQAYFNIRLQKILKKHSKKMMGWDEIIHPDLPKDGIAVQSWRSHKSLWDVARSGNKAVLSSGYYLDHKRPAAFHYTVDPMKIEGGVTIDIDSTNWKGYECKLYVQGTEIDGHVYFFGEGENLRGVMNFMETATDFSNVQLDDETMKFEAEASVGTINYELTTKADSLLGEASIAMFTIDVKGRQTGGSDMPEGEALPKFEKIQPLTAEEEKNILGGEACQWSEMVDNRTIDSRIWPRAAVVAEKLWSPQVLTSNVDDMYRRLMELDDDLDQMGIQHQTSGPEIVQNIVQEPYQKPLQNLVDVLQEDEFFNRMLIYEPQLYTTTPLNRIVDAARPESYVAYRFNKDVDLYLETNDSDAKERILYELQVWSKNHSQLAPALGIPEKYIEDSPLSLEKLPEENSRLKEVEAHSKNLSALSELALSALNGQSVNTNNSEMDSLFIDAGRGHGGTKLSIESGLKKLIQHNQE</sequence>
<dbReference type="Pfam" id="PF02838">
    <property type="entry name" value="Glyco_hydro_20b"/>
    <property type="match status" value="1"/>
</dbReference>
<feature type="domain" description="Beta-hexosaminidase bacterial type N-terminal" evidence="5">
    <location>
        <begin position="43"/>
        <end position="169"/>
    </location>
</feature>
<dbReference type="AlphaFoldDB" id="A0A223V3S9"/>
<dbReference type="SUPFAM" id="SSF55545">
    <property type="entry name" value="beta-N-acetylhexosaminidase-like domain"/>
    <property type="match status" value="1"/>
</dbReference>
<dbReference type="KEGG" id="marb:CJ263_06755"/>
<keyword evidence="2" id="KW-0378">Hydrolase</keyword>
<evidence type="ECO:0000313" key="7">
    <source>
        <dbReference type="Proteomes" id="UP000215244"/>
    </source>
</evidence>
<dbReference type="GO" id="GO:0006689">
    <property type="term" value="P:ganglioside catabolic process"/>
    <property type="evidence" value="ECO:0007669"/>
    <property type="project" value="TreeGrafter"/>
</dbReference>
<keyword evidence="3" id="KW-0326">Glycosidase</keyword>
<dbReference type="InterPro" id="IPR015883">
    <property type="entry name" value="Glyco_hydro_20_cat"/>
</dbReference>
<protein>
    <submittedName>
        <fullName evidence="6">Uncharacterized protein</fullName>
    </submittedName>
</protein>
<organism evidence="6 7">
    <name type="scientific">Maribacter cobaltidurans</name>
    <dbReference type="NCBI Taxonomy" id="1178778"/>
    <lineage>
        <taxon>Bacteria</taxon>
        <taxon>Pseudomonadati</taxon>
        <taxon>Bacteroidota</taxon>
        <taxon>Flavobacteriia</taxon>
        <taxon>Flavobacteriales</taxon>
        <taxon>Flavobacteriaceae</taxon>
        <taxon>Maribacter</taxon>
    </lineage>
</organism>
<dbReference type="InterPro" id="IPR029018">
    <property type="entry name" value="Hex-like_dom2"/>
</dbReference>
<dbReference type="InterPro" id="IPR025705">
    <property type="entry name" value="Beta_hexosaminidase_sua/sub"/>
</dbReference>
<dbReference type="Gene3D" id="3.30.379.10">
    <property type="entry name" value="Chitobiase/beta-hexosaminidase domain 2-like"/>
    <property type="match status" value="1"/>
</dbReference>
<evidence type="ECO:0000259" key="5">
    <source>
        <dbReference type="Pfam" id="PF02838"/>
    </source>
</evidence>
<dbReference type="PANTHER" id="PTHR22600:SF21">
    <property type="entry name" value="BETA-HEXOSAMINIDASE A"/>
    <property type="match status" value="1"/>
</dbReference>
<reference evidence="6 7" key="1">
    <citation type="submission" date="2017-08" db="EMBL/GenBank/DDBJ databases">
        <title>The complete genome sequence of Maribacter sp. B1, isolated from deep-sea sediment.</title>
        <authorList>
            <person name="Wu Y.-H."/>
            <person name="Cheng H."/>
            <person name="Xu X.-W."/>
        </authorList>
    </citation>
    <scope>NUCLEOTIDE SEQUENCE [LARGE SCALE GENOMIC DNA]</scope>
    <source>
        <strain evidence="6 7">B1</strain>
    </source>
</reference>
<comment type="similarity">
    <text evidence="1">Belongs to the glycosyl hydrolase 20 family.</text>
</comment>
<dbReference type="InterPro" id="IPR017853">
    <property type="entry name" value="GH"/>
</dbReference>
<dbReference type="OrthoDB" id="9763537at2"/>
<evidence type="ECO:0000313" key="6">
    <source>
        <dbReference type="EMBL" id="ASV29946.1"/>
    </source>
</evidence>
<evidence type="ECO:0000256" key="2">
    <source>
        <dbReference type="ARBA" id="ARBA00022801"/>
    </source>
</evidence>
<proteinExistence type="inferred from homology"/>
<dbReference type="Proteomes" id="UP000215244">
    <property type="component" value="Chromosome"/>
</dbReference>
<dbReference type="PANTHER" id="PTHR22600">
    <property type="entry name" value="BETA-HEXOSAMINIDASE"/>
    <property type="match status" value="1"/>
</dbReference>
<dbReference type="GO" id="GO:0005975">
    <property type="term" value="P:carbohydrate metabolic process"/>
    <property type="evidence" value="ECO:0007669"/>
    <property type="project" value="InterPro"/>
</dbReference>
<feature type="domain" description="Glycoside hydrolase family 20 catalytic" evidence="4">
    <location>
        <begin position="559"/>
        <end position="603"/>
    </location>
</feature>
<accession>A0A223V3S9</accession>
<dbReference type="GO" id="GO:0004563">
    <property type="term" value="F:beta-N-acetylhexosaminidase activity"/>
    <property type="evidence" value="ECO:0007669"/>
    <property type="project" value="InterPro"/>
</dbReference>
<dbReference type="RefSeq" id="WP_094996567.1">
    <property type="nucleotide sequence ID" value="NZ_BMJL01000006.1"/>
</dbReference>
<evidence type="ECO:0000256" key="1">
    <source>
        <dbReference type="ARBA" id="ARBA00006285"/>
    </source>
</evidence>
<name>A0A223V3S9_9FLAO</name>
<dbReference type="GO" id="GO:0005764">
    <property type="term" value="C:lysosome"/>
    <property type="evidence" value="ECO:0007669"/>
    <property type="project" value="TreeGrafter"/>
</dbReference>
<dbReference type="GO" id="GO:0016020">
    <property type="term" value="C:membrane"/>
    <property type="evidence" value="ECO:0007669"/>
    <property type="project" value="TreeGrafter"/>
</dbReference>
<keyword evidence="7" id="KW-1185">Reference proteome</keyword>